<dbReference type="RefSeq" id="XP_062878902.1">
    <property type="nucleotide sequence ID" value="XM_063022832.1"/>
</dbReference>
<dbReference type="GO" id="GO:0000145">
    <property type="term" value="C:exocyst"/>
    <property type="evidence" value="ECO:0007669"/>
    <property type="project" value="InterPro"/>
</dbReference>
<sequence length="605" mass="68733">MSMLSVDVDEADVEVLKKIIERSSELFSKIDLLLHTITMKTLTASKSIKPVFAEISVLTTKKDSIEEGLLLLSSVSEYAALASEAQKMLSTPIETVGVVRYLQQLLAGQDLLKNMKRDIRDFSGCVLSFDNSVLMAELRVISYFSSLFGDLEDMKPDLPSVSEAIAVIEYFVSRGDLISVFEAMEKVFVQKLNLVLTPLEAGCTLQKRPANAPYEKGTTGLTVYTKEMISTVSGLTSACNQLELGDSPVLRNTIATYLGTRFLKILSGFSRFVDSLGLSGQDLIMLDVLENLMVLDLALLHWGFGFLTVLEVDREYTNLVTKCLSLLTDWVMFIESRVTQMDRFNQESVPQIVVEVISKIRRISEFASLSMLFENKKLGSWLNVKPPLRFVTIFTSVVQGAEALMDPLEFLMSSYLLDLIDELMIELELALKEASGENGMRKLAQGFTLIKNVVMIETIINRLDSLYRKLGAIGMERLQRLKNRFLKMFLDDWNYASYIIIRDMTQITTTNAMNGGQNSGKEKEQIKELFKNFNESFEEALRNYEKFQIQEKDLRGYLSNEIKKLILNAYNKLYDKYGSGEFTKNRAKYIRYDKLQLERLLNEKL</sequence>
<dbReference type="Gene3D" id="1.20.58.1150">
    <property type="match status" value="1"/>
</dbReference>
<reference evidence="4 5" key="1">
    <citation type="submission" date="2023-10" db="EMBL/GenBank/DDBJ databases">
        <title>Draft Genome Sequence of Candida saopaulonensis from a very Premature Infant with Sepsis.</title>
        <authorList>
            <person name="Ning Y."/>
            <person name="Dai R."/>
            <person name="Xiao M."/>
            <person name="Xu Y."/>
            <person name="Yan Q."/>
            <person name="Zhang L."/>
        </authorList>
    </citation>
    <scope>NUCLEOTIDE SEQUENCE [LARGE SCALE GENOMIC DNA]</scope>
    <source>
        <strain evidence="4 5">19XY460</strain>
    </source>
</reference>
<name>A0AAX4HDR5_9ASCO</name>
<dbReference type="Gene3D" id="1.20.1280.170">
    <property type="entry name" value="Exocyst complex component Exo70"/>
    <property type="match status" value="1"/>
</dbReference>
<dbReference type="GO" id="GO:0005546">
    <property type="term" value="F:phosphatidylinositol-4,5-bisphosphate binding"/>
    <property type="evidence" value="ECO:0007669"/>
    <property type="project" value="InterPro"/>
</dbReference>
<dbReference type="GO" id="GO:0006887">
    <property type="term" value="P:exocytosis"/>
    <property type="evidence" value="ECO:0007669"/>
    <property type="project" value="InterPro"/>
</dbReference>
<evidence type="ECO:0000259" key="3">
    <source>
        <dbReference type="Pfam" id="PF03081"/>
    </source>
</evidence>
<keyword evidence="2" id="KW-0813">Transport</keyword>
<dbReference type="GeneID" id="88174939"/>
<evidence type="ECO:0000313" key="5">
    <source>
        <dbReference type="Proteomes" id="UP001338582"/>
    </source>
</evidence>
<evidence type="ECO:0000256" key="2">
    <source>
        <dbReference type="ARBA" id="ARBA00022448"/>
    </source>
</evidence>
<dbReference type="SUPFAM" id="SSF74788">
    <property type="entry name" value="Cullin repeat-like"/>
    <property type="match status" value="1"/>
</dbReference>
<dbReference type="Gene3D" id="1.10.357.60">
    <property type="match status" value="1"/>
</dbReference>
<dbReference type="Proteomes" id="UP001338582">
    <property type="component" value="Chromosome 4"/>
</dbReference>
<gene>
    <name evidence="4" type="ORF">PUMCH_003876</name>
</gene>
<evidence type="ECO:0000256" key="1">
    <source>
        <dbReference type="ARBA" id="ARBA00006756"/>
    </source>
</evidence>
<accession>A0AAX4HDR5</accession>
<dbReference type="Pfam" id="PF03081">
    <property type="entry name" value="Exo70_C"/>
    <property type="match status" value="1"/>
</dbReference>
<organism evidence="4 5">
    <name type="scientific">Australozyma saopauloensis</name>
    <dbReference type="NCBI Taxonomy" id="291208"/>
    <lineage>
        <taxon>Eukaryota</taxon>
        <taxon>Fungi</taxon>
        <taxon>Dikarya</taxon>
        <taxon>Ascomycota</taxon>
        <taxon>Saccharomycotina</taxon>
        <taxon>Pichiomycetes</taxon>
        <taxon>Metschnikowiaceae</taxon>
        <taxon>Australozyma</taxon>
    </lineage>
</organism>
<comment type="similarity">
    <text evidence="1">Belongs to the EXO70 family.</text>
</comment>
<evidence type="ECO:0000313" key="4">
    <source>
        <dbReference type="EMBL" id="WPK26521.1"/>
    </source>
</evidence>
<dbReference type="InterPro" id="IPR016159">
    <property type="entry name" value="Cullin_repeat-like_dom_sf"/>
</dbReference>
<proteinExistence type="inferred from homology"/>
<dbReference type="Gene3D" id="1.20.1310.30">
    <property type="match status" value="1"/>
</dbReference>
<keyword evidence="5" id="KW-1185">Reference proteome</keyword>
<dbReference type="EMBL" id="CP138897">
    <property type="protein sequence ID" value="WPK26521.1"/>
    <property type="molecule type" value="Genomic_DNA"/>
</dbReference>
<dbReference type="KEGG" id="asau:88174939"/>
<feature type="domain" description="Exocyst complex subunit Exo70 C-terminal" evidence="3">
    <location>
        <begin position="245"/>
        <end position="603"/>
    </location>
</feature>
<dbReference type="InterPro" id="IPR046364">
    <property type="entry name" value="Exo70_C"/>
</dbReference>
<protein>
    <recommendedName>
        <fullName evidence="3">Exocyst complex subunit Exo70 C-terminal domain-containing protein</fullName>
    </recommendedName>
</protein>
<dbReference type="AlphaFoldDB" id="A0AAX4HDR5"/>